<evidence type="ECO:0000256" key="8">
    <source>
        <dbReference type="ARBA" id="ARBA00022833"/>
    </source>
</evidence>
<dbReference type="GeneID" id="115884014"/>
<evidence type="ECO:0000256" key="5">
    <source>
        <dbReference type="ARBA" id="ARBA00022694"/>
    </source>
</evidence>
<comment type="function">
    <text evidence="12">tRNA methylase which 2'-O-methylates cytidine(4) in tRNA(Pro) and tRNA(Gly)(GCC), and adenosine(4) in tRNA(His).</text>
</comment>
<comment type="catalytic activity">
    <reaction evidence="10 12">
        <text>cytidine(4) in tRNA(Gly)(GCC) + S-adenosyl-L-methionine = 2'-O-methylcytidine(4) in tRNA(Gly)(GCC) + S-adenosyl-L-homocysteine + H(+)</text>
        <dbReference type="Rhea" id="RHEA:43192"/>
        <dbReference type="Rhea" id="RHEA-COMP:10399"/>
        <dbReference type="Rhea" id="RHEA-COMP:10400"/>
        <dbReference type="ChEBI" id="CHEBI:15378"/>
        <dbReference type="ChEBI" id="CHEBI:57856"/>
        <dbReference type="ChEBI" id="CHEBI:59789"/>
        <dbReference type="ChEBI" id="CHEBI:74495"/>
        <dbReference type="ChEBI" id="CHEBI:82748"/>
        <dbReference type="EC" id="2.1.1.225"/>
    </reaction>
</comment>
<dbReference type="GO" id="GO:0008270">
    <property type="term" value="F:zinc ion binding"/>
    <property type="evidence" value="ECO:0007669"/>
    <property type="project" value="UniProtKB-KW"/>
</dbReference>
<evidence type="ECO:0000256" key="4">
    <source>
        <dbReference type="ARBA" id="ARBA00022691"/>
    </source>
</evidence>
<comment type="similarity">
    <text evidence="1 12">Belongs to the methyltransferase TRM13 family.</text>
</comment>
<keyword evidence="7 12" id="KW-0863">Zinc-finger</keyword>
<evidence type="ECO:0000259" key="13">
    <source>
        <dbReference type="PROSITE" id="PS51800"/>
    </source>
</evidence>
<dbReference type="GO" id="GO:0030488">
    <property type="term" value="P:tRNA methylation"/>
    <property type="evidence" value="ECO:0007669"/>
    <property type="project" value="InterPro"/>
</dbReference>
<keyword evidence="2 12" id="KW-0489">Methyltransferase</keyword>
<dbReference type="InterPro" id="IPR039044">
    <property type="entry name" value="Trm13"/>
</dbReference>
<dbReference type="Pfam" id="PF05206">
    <property type="entry name" value="TRM13"/>
    <property type="match status" value="1"/>
</dbReference>
<keyword evidence="6 12" id="KW-0479">Metal-binding</keyword>
<dbReference type="Proteomes" id="UP000504635">
    <property type="component" value="Unplaced"/>
</dbReference>
<dbReference type="RefSeq" id="XP_030758311.1">
    <property type="nucleotide sequence ID" value="XM_030902451.1"/>
</dbReference>
<dbReference type="InterPro" id="IPR007871">
    <property type="entry name" value="Methyltransferase_TRM13"/>
</dbReference>
<evidence type="ECO:0000256" key="2">
    <source>
        <dbReference type="ARBA" id="ARBA00022603"/>
    </source>
</evidence>
<dbReference type="GO" id="GO:0106050">
    <property type="term" value="F:tRNA 2'-O-methyltransferase activity"/>
    <property type="evidence" value="ECO:0007669"/>
    <property type="project" value="UniProtKB-UniRule"/>
</dbReference>
<dbReference type="EC" id="2.1.1.225" evidence="12"/>
<evidence type="ECO:0000256" key="3">
    <source>
        <dbReference type="ARBA" id="ARBA00022679"/>
    </source>
</evidence>
<organism evidence="14 15">
    <name type="scientific">Sitophilus oryzae</name>
    <name type="common">Rice weevil</name>
    <name type="synonym">Curculio oryzae</name>
    <dbReference type="NCBI Taxonomy" id="7048"/>
    <lineage>
        <taxon>Eukaryota</taxon>
        <taxon>Metazoa</taxon>
        <taxon>Ecdysozoa</taxon>
        <taxon>Arthropoda</taxon>
        <taxon>Hexapoda</taxon>
        <taxon>Insecta</taxon>
        <taxon>Pterygota</taxon>
        <taxon>Neoptera</taxon>
        <taxon>Endopterygota</taxon>
        <taxon>Coleoptera</taxon>
        <taxon>Polyphaga</taxon>
        <taxon>Cucujiformia</taxon>
        <taxon>Curculionidae</taxon>
        <taxon>Dryophthorinae</taxon>
        <taxon>Sitophilus</taxon>
    </lineage>
</organism>
<accession>A0A6J2Y4X8</accession>
<gene>
    <name evidence="15" type="primary">LOC115884014</name>
</gene>
<evidence type="ECO:0000256" key="6">
    <source>
        <dbReference type="ARBA" id="ARBA00022723"/>
    </source>
</evidence>
<keyword evidence="14" id="KW-1185">Reference proteome</keyword>
<dbReference type="Pfam" id="PF11722">
    <property type="entry name" value="zf-TRM13_CCCH"/>
    <property type="match status" value="1"/>
</dbReference>
<dbReference type="InterPro" id="IPR021721">
    <property type="entry name" value="Znf_CCCH-type_TRM13"/>
</dbReference>
<keyword evidence="3 12" id="KW-0808">Transferase</keyword>
<evidence type="ECO:0000256" key="7">
    <source>
        <dbReference type="ARBA" id="ARBA00022771"/>
    </source>
</evidence>
<evidence type="ECO:0000313" key="14">
    <source>
        <dbReference type="Proteomes" id="UP000504635"/>
    </source>
</evidence>
<dbReference type="PANTHER" id="PTHR12998:SF0">
    <property type="entry name" value="TRNA:M(4)X MODIFICATION ENZYME TRM13 HOMOLOG"/>
    <property type="match status" value="1"/>
</dbReference>
<dbReference type="PANTHER" id="PTHR12998">
    <property type="entry name" value="TRNA:M(4)X MODIFICATION ENZYME TRM13 HOMOLOG"/>
    <property type="match status" value="1"/>
</dbReference>
<evidence type="ECO:0000256" key="10">
    <source>
        <dbReference type="ARBA" id="ARBA00048635"/>
    </source>
</evidence>
<comment type="catalytic activity">
    <reaction evidence="9 12">
        <text>cytidine(4) in tRNA(Pro) + S-adenosyl-L-methionine = 2'-O-methylcytidine(4) in tRNA(Pro) + S-adenosyl-L-homocysteine + H(+)</text>
        <dbReference type="Rhea" id="RHEA:32767"/>
        <dbReference type="Rhea" id="RHEA-COMP:10397"/>
        <dbReference type="Rhea" id="RHEA-COMP:10398"/>
        <dbReference type="ChEBI" id="CHEBI:15378"/>
        <dbReference type="ChEBI" id="CHEBI:57856"/>
        <dbReference type="ChEBI" id="CHEBI:59789"/>
        <dbReference type="ChEBI" id="CHEBI:74495"/>
        <dbReference type="ChEBI" id="CHEBI:82748"/>
        <dbReference type="EC" id="2.1.1.225"/>
    </reaction>
</comment>
<name>A0A6J2Y4X8_SITOR</name>
<evidence type="ECO:0000256" key="11">
    <source>
        <dbReference type="ARBA" id="ARBA00049393"/>
    </source>
</evidence>
<dbReference type="AlphaFoldDB" id="A0A6J2Y4X8"/>
<keyword evidence="5 12" id="KW-0819">tRNA processing</keyword>
<proteinExistence type="inferred from homology"/>
<feature type="domain" description="CHHC U11-48K-type" evidence="13">
    <location>
        <begin position="49"/>
        <end position="76"/>
    </location>
</feature>
<dbReference type="InterPro" id="IPR022776">
    <property type="entry name" value="TRM13/UPF0224_CHHC_Znf_dom"/>
</dbReference>
<protein>
    <recommendedName>
        <fullName evidence="12">tRNA:m(4)X modification enzyme TRM13</fullName>
        <ecNumber evidence="12">2.1.1.225</ecNumber>
    </recommendedName>
</protein>
<reference evidence="15" key="1">
    <citation type="submission" date="2025-08" db="UniProtKB">
        <authorList>
            <consortium name="RefSeq"/>
        </authorList>
    </citation>
    <scope>IDENTIFICATION</scope>
    <source>
        <tissue evidence="15">Gonads</tissue>
    </source>
</reference>
<dbReference type="PROSITE" id="PS51800">
    <property type="entry name" value="ZF_CHHC_U11_48K"/>
    <property type="match status" value="1"/>
</dbReference>
<dbReference type="OrthoDB" id="258806at2759"/>
<keyword evidence="4 12" id="KW-0949">S-adenosyl-L-methionine</keyword>
<evidence type="ECO:0000256" key="12">
    <source>
        <dbReference type="RuleBase" id="RU367103"/>
    </source>
</evidence>
<keyword evidence="8 12" id="KW-0862">Zinc</keyword>
<dbReference type="Pfam" id="PF05253">
    <property type="entry name" value="zf-U11-48K"/>
    <property type="match status" value="1"/>
</dbReference>
<sequence>MSDIRCKFFVQRKKRYCKMLVKSGQEYCGEHQKPVEDLDKNMENDTKTRILCPLDRKHTVYLHNLSKHLKICNARQDHTEPYIEKDINLGDSGKNSTDLNDSYQLLSTFSKDHILAVIQKANKLFEKYVKLSEKKLCHDSLREELSKPEYGDKTKKHLRQVSSILGLLNNFELIQDNSCYIEFGAGRGQLSYYIAEITESFDKVKLLLIERASPKHKKDNKLAKTTDRVHRIRADIKDLVLDKVDIIKDIDNIVGVTKHLCGEATDLTIKCLTNMSENRNKLKGVVLTFCCHHRCRWTPYTGKDFFTYFRKMSSPRKILISCVVCPVGLLAALD</sequence>
<evidence type="ECO:0000256" key="1">
    <source>
        <dbReference type="ARBA" id="ARBA00005265"/>
    </source>
</evidence>
<evidence type="ECO:0000313" key="15">
    <source>
        <dbReference type="RefSeq" id="XP_030758311.1"/>
    </source>
</evidence>
<evidence type="ECO:0000256" key="9">
    <source>
        <dbReference type="ARBA" id="ARBA00048165"/>
    </source>
</evidence>
<comment type="catalytic activity">
    <reaction evidence="11 12">
        <text>adenosine(4) in tRNA(His) + S-adenosyl-L-methionine = 2'-O-methyladenosine(4) in tRNA(His) + S-adenosyl-L-homocysteine + H(+)</text>
        <dbReference type="Rhea" id="RHEA:43196"/>
        <dbReference type="Rhea" id="RHEA-COMP:10401"/>
        <dbReference type="Rhea" id="RHEA-COMP:10402"/>
        <dbReference type="ChEBI" id="CHEBI:15378"/>
        <dbReference type="ChEBI" id="CHEBI:57856"/>
        <dbReference type="ChEBI" id="CHEBI:59789"/>
        <dbReference type="ChEBI" id="CHEBI:74411"/>
        <dbReference type="ChEBI" id="CHEBI:74477"/>
        <dbReference type="EC" id="2.1.1.225"/>
    </reaction>
</comment>